<comment type="catalytic activity">
    <reaction evidence="12">
        <text>(R)-5-phosphomevalonate + ATP = (R)-5-diphosphomevalonate + ADP</text>
        <dbReference type="Rhea" id="RHEA:16341"/>
        <dbReference type="ChEBI" id="CHEBI:30616"/>
        <dbReference type="ChEBI" id="CHEBI:57557"/>
        <dbReference type="ChEBI" id="CHEBI:58146"/>
        <dbReference type="ChEBI" id="CHEBI:456216"/>
        <dbReference type="EC" id="2.7.4.2"/>
    </reaction>
    <physiologicalReaction direction="left-to-right" evidence="12">
        <dbReference type="Rhea" id="RHEA:16342"/>
    </physiologicalReaction>
</comment>
<comment type="similarity">
    <text evidence="2 13">Belongs to the GHMP kinase family. Mevalonate kinase subfamily.</text>
</comment>
<dbReference type="GO" id="GO:0004631">
    <property type="term" value="F:phosphomevalonate kinase activity"/>
    <property type="evidence" value="ECO:0007669"/>
    <property type="project" value="UniProtKB-UniRule"/>
</dbReference>
<reference evidence="16" key="3">
    <citation type="submission" date="2018-08" db="EMBL/GenBank/DDBJ databases">
        <title>Leveraging single-cell genomics to expand the Fungal Tree of Life.</title>
        <authorList>
            <consortium name="DOE Joint Genome Institute"/>
            <person name="Ahrendt S.R."/>
            <person name="Quandt C.A."/>
            <person name="Ciobanu D."/>
            <person name="Clum A."/>
            <person name="Salamov A."/>
            <person name="Andreopoulos B."/>
            <person name="Cheng J.-F."/>
            <person name="Woyke T."/>
            <person name="Pelin A."/>
            <person name="Henrissat B."/>
            <person name="Reynolds N."/>
            <person name="Benny G.L."/>
            <person name="Smith M.E."/>
            <person name="James T.Y."/>
            <person name="Grigoriev I.V."/>
        </authorList>
    </citation>
    <scope>NUCLEOTIDE SEQUENCE</scope>
    <source>
        <strain evidence="16">ATCC 52028</strain>
    </source>
</reference>
<gene>
    <name evidence="16" type="ORF">CAUPRSCDRAFT_12083</name>
    <name evidence="17" type="ORF">CXG81DRAFT_28553</name>
</gene>
<evidence type="ECO:0000313" key="16">
    <source>
        <dbReference type="EMBL" id="RKO96223.1"/>
    </source>
</evidence>
<dbReference type="GO" id="GO:0010142">
    <property type="term" value="P:farnesyl diphosphate biosynthetic process, mevalonate pathway"/>
    <property type="evidence" value="ECO:0007669"/>
    <property type="project" value="TreeGrafter"/>
</dbReference>
<dbReference type="PANTHER" id="PTHR31814">
    <property type="match status" value="1"/>
</dbReference>
<keyword evidence="19" id="KW-1185">Reference proteome</keyword>
<dbReference type="GO" id="GO:0019287">
    <property type="term" value="P:isopentenyl diphosphate biosynthetic process, mevalonate pathway"/>
    <property type="evidence" value="ECO:0007669"/>
    <property type="project" value="UniProtKB-UniRule"/>
</dbReference>
<dbReference type="GO" id="GO:0006694">
    <property type="term" value="P:steroid biosynthetic process"/>
    <property type="evidence" value="ECO:0007669"/>
    <property type="project" value="UniProtKB-KW"/>
</dbReference>
<proteinExistence type="inferred from homology"/>
<keyword evidence="8" id="KW-0067">ATP-binding</keyword>
<evidence type="ECO:0000256" key="9">
    <source>
        <dbReference type="ARBA" id="ARBA00022955"/>
    </source>
</evidence>
<evidence type="ECO:0000259" key="14">
    <source>
        <dbReference type="Pfam" id="PF00288"/>
    </source>
</evidence>
<dbReference type="Gene3D" id="3.30.230.10">
    <property type="match status" value="1"/>
</dbReference>
<evidence type="ECO:0000256" key="13">
    <source>
        <dbReference type="PIRNR" id="PIRNR017288"/>
    </source>
</evidence>
<keyword evidence="7 13" id="KW-0418">Kinase</keyword>
<evidence type="ECO:0000313" key="19">
    <source>
        <dbReference type="Proteomes" id="UP000274922"/>
    </source>
</evidence>
<evidence type="ECO:0000256" key="7">
    <source>
        <dbReference type="ARBA" id="ARBA00022777"/>
    </source>
</evidence>
<dbReference type="AlphaFoldDB" id="A0A4P9WV93"/>
<dbReference type="Pfam" id="PF08544">
    <property type="entry name" value="GHMP_kinases_C"/>
    <property type="match status" value="1"/>
</dbReference>
<dbReference type="GO" id="GO:0005524">
    <property type="term" value="F:ATP binding"/>
    <property type="evidence" value="ECO:0007669"/>
    <property type="project" value="UniProtKB-UniRule"/>
</dbReference>
<keyword evidence="11 13" id="KW-0753">Steroid metabolism</keyword>
<dbReference type="EMBL" id="ML010205">
    <property type="protein sequence ID" value="RKO96223.1"/>
    <property type="molecule type" value="Genomic_DNA"/>
</dbReference>
<dbReference type="PANTHER" id="PTHR31814:SF2">
    <property type="entry name" value="PHOSPHOMEVALONATE KINASE"/>
    <property type="match status" value="1"/>
</dbReference>
<evidence type="ECO:0000256" key="1">
    <source>
        <dbReference type="ARBA" id="ARBA00005017"/>
    </source>
</evidence>
<keyword evidence="5 13" id="KW-0808">Transferase</keyword>
<organism evidence="16 18">
    <name type="scientific">Caulochytrium protostelioides</name>
    <dbReference type="NCBI Taxonomy" id="1555241"/>
    <lineage>
        <taxon>Eukaryota</taxon>
        <taxon>Fungi</taxon>
        <taxon>Fungi incertae sedis</taxon>
        <taxon>Chytridiomycota</taxon>
        <taxon>Chytridiomycota incertae sedis</taxon>
        <taxon>Chytridiomycetes</taxon>
        <taxon>Caulochytriales</taxon>
        <taxon>Caulochytriaceae</taxon>
        <taxon>Caulochytrium</taxon>
    </lineage>
</organism>
<keyword evidence="6" id="KW-0547">Nucleotide-binding</keyword>
<dbReference type="EC" id="2.7.4.2" evidence="3 13"/>
<dbReference type="SUPFAM" id="SSF54211">
    <property type="entry name" value="Ribosomal protein S5 domain 2-like"/>
    <property type="match status" value="1"/>
</dbReference>
<dbReference type="PIRSF" id="PIRSF017288">
    <property type="entry name" value="PMK_GHMP_euk"/>
    <property type="match status" value="1"/>
</dbReference>
<dbReference type="Proteomes" id="UP000268535">
    <property type="component" value="Unassembled WGS sequence"/>
</dbReference>
<dbReference type="Pfam" id="PF00288">
    <property type="entry name" value="GHMP_kinases_N"/>
    <property type="match status" value="1"/>
</dbReference>
<evidence type="ECO:0000256" key="2">
    <source>
        <dbReference type="ARBA" id="ARBA00006495"/>
    </source>
</evidence>
<name>A0A4P9WV93_9FUNG</name>
<dbReference type="Proteomes" id="UP000274922">
    <property type="component" value="Unassembled WGS sequence"/>
</dbReference>
<dbReference type="GO" id="GO:0005777">
    <property type="term" value="C:peroxisome"/>
    <property type="evidence" value="ECO:0007669"/>
    <property type="project" value="TreeGrafter"/>
</dbReference>
<protein>
    <recommendedName>
        <fullName evidence="3 13">Phosphomevalonate kinase</fullName>
        <ecNumber evidence="3 13">2.7.4.2</ecNumber>
    </recommendedName>
</protein>
<keyword evidence="9 13" id="KW-0752">Steroid biosynthesis</keyword>
<sequence length="532" mass="55018">MPPLRPVRASVPGKVLIAGGYVVLDPAYEGLVLAVSARFQTRVAPSILLSPSPSPSNPSPSLPPPVTVGSTERIVRVHVRSPQFTDGTWDYDVYGASEPPVVHLVELAGRENPFVAAAIRIVVLANLHRHGLAELKRRFGQGNGPRGSSLSAIQITCTADNAFYSQASAVEGLPREAVAPALRDMAPQAPLGLPMAEVPKTGLGSSAVLVTSLVAALAAYLLQAPAERDAVHRLAQLAHCLAQGKIGSGFDVAAACYGACLYRRWSPSPLADALAGWDALTAPSCFAQATHPAAWTHVATPLCMPRCLHLVLADVVHGADTRHMVRGVLAWRAAHPQDAAQLWQQLDAYNRAFGACLARLASLEAARAGDPQWPKDVDAAAASRYAPSAAPAAPLVPADPSVNAVAAAMTVNMAGIRLLWAELGQRSGVAVEPPAQTALLDHLQRTVPGLVAAGVPGAGGGDAIFGLVLGEAARDALDAALAAYPQLVIRLPVDVDARAGLGETDVGAGTAPAAMSEPAGGLCQTIEPLQEL</sequence>
<evidence type="ECO:0000256" key="5">
    <source>
        <dbReference type="ARBA" id="ARBA00022679"/>
    </source>
</evidence>
<keyword evidence="4 13" id="KW-0444">Lipid biosynthesis</keyword>
<feature type="domain" description="GHMP kinase N-terminal" evidence="14">
    <location>
        <begin position="199"/>
        <end position="258"/>
    </location>
</feature>
<dbReference type="OrthoDB" id="10262935at2759"/>
<dbReference type="UniPathway" id="UPA00057">
    <property type="reaction ID" value="UER00099"/>
</dbReference>
<dbReference type="InterPro" id="IPR035102">
    <property type="entry name" value="Phosphomevalonate_kinase"/>
</dbReference>
<accession>A0A4P9WV93</accession>
<comment type="pathway">
    <text evidence="1 13">Isoprenoid biosynthesis; isopentenyl diphosphate biosynthesis via mevalonate pathway; isopentenyl diphosphate from (R)-mevalonate: step 2/3.</text>
</comment>
<evidence type="ECO:0000313" key="18">
    <source>
        <dbReference type="Proteomes" id="UP000268535"/>
    </source>
</evidence>
<evidence type="ECO:0000259" key="15">
    <source>
        <dbReference type="Pfam" id="PF08544"/>
    </source>
</evidence>
<dbReference type="STRING" id="1555241.A0A4P9WV93"/>
<reference evidence="17" key="2">
    <citation type="submission" date="2018-04" db="EMBL/GenBank/DDBJ databases">
        <title>Leveraging single-cell genomics to expand the Fungal Tree of Life.</title>
        <authorList>
            <consortium name="DOE Joint Genome Institute"/>
            <person name="Ahrendt S.R."/>
            <person name="Quandt C.A."/>
            <person name="Ciobanu D."/>
            <person name="Clum A."/>
            <person name="Salamov A."/>
            <person name="Andreopoulos B."/>
            <person name="Cheng J.-F."/>
            <person name="Woyke T."/>
            <person name="Pelin A."/>
            <person name="Henrissat B."/>
            <person name="Benny G.L."/>
            <person name="Smith M.E."/>
            <person name="James T.Y."/>
            <person name="Grigoriev I.V."/>
        </authorList>
    </citation>
    <scope>NUCLEOTIDE SEQUENCE</scope>
    <source>
        <strain evidence="17">ATCC 52028</strain>
    </source>
</reference>
<evidence type="ECO:0000256" key="10">
    <source>
        <dbReference type="ARBA" id="ARBA00023098"/>
    </source>
</evidence>
<evidence type="ECO:0000256" key="12">
    <source>
        <dbReference type="ARBA" id="ARBA00029326"/>
    </source>
</evidence>
<dbReference type="InterPro" id="IPR014721">
    <property type="entry name" value="Ribsml_uS5_D2-typ_fold_subgr"/>
</dbReference>
<dbReference type="Gene3D" id="3.30.70.890">
    <property type="entry name" value="GHMP kinase, C-terminal domain"/>
    <property type="match status" value="1"/>
</dbReference>
<evidence type="ECO:0000256" key="4">
    <source>
        <dbReference type="ARBA" id="ARBA00022516"/>
    </source>
</evidence>
<dbReference type="InterPro" id="IPR036554">
    <property type="entry name" value="GHMP_kinase_C_sf"/>
</dbReference>
<evidence type="ECO:0000313" key="17">
    <source>
        <dbReference type="EMBL" id="RKO98641.1"/>
    </source>
</evidence>
<evidence type="ECO:0000256" key="3">
    <source>
        <dbReference type="ARBA" id="ARBA00012958"/>
    </source>
</evidence>
<dbReference type="InterPro" id="IPR013750">
    <property type="entry name" value="GHMP_kinase_C_dom"/>
</dbReference>
<dbReference type="InterPro" id="IPR006204">
    <property type="entry name" value="GHMP_kinase_N_dom"/>
</dbReference>
<keyword evidence="10 13" id="KW-0443">Lipid metabolism</keyword>
<evidence type="ECO:0000256" key="11">
    <source>
        <dbReference type="ARBA" id="ARBA00023221"/>
    </source>
</evidence>
<evidence type="ECO:0000256" key="8">
    <source>
        <dbReference type="ARBA" id="ARBA00022840"/>
    </source>
</evidence>
<feature type="domain" description="GHMP kinase C-terminal" evidence="15">
    <location>
        <begin position="421"/>
        <end position="483"/>
    </location>
</feature>
<evidence type="ECO:0000256" key="6">
    <source>
        <dbReference type="ARBA" id="ARBA00022741"/>
    </source>
</evidence>
<reference evidence="18 19" key="1">
    <citation type="journal article" date="2018" name="Nat. Microbiol.">
        <title>Leveraging single-cell genomics to expand the fungal tree of life.</title>
        <authorList>
            <person name="Ahrendt S.R."/>
            <person name="Quandt C.A."/>
            <person name="Ciobanu D."/>
            <person name="Clum A."/>
            <person name="Salamov A."/>
            <person name="Andreopoulos B."/>
            <person name="Cheng J.F."/>
            <person name="Woyke T."/>
            <person name="Pelin A."/>
            <person name="Henrissat B."/>
            <person name="Reynolds N.K."/>
            <person name="Benny G.L."/>
            <person name="Smith M.E."/>
            <person name="James T.Y."/>
            <person name="Grigoriev I.V."/>
        </authorList>
    </citation>
    <scope>NUCLEOTIDE SEQUENCE [LARGE SCALE GENOMIC DNA]</scope>
    <source>
        <strain evidence="18 19">ATCC 52028</strain>
    </source>
</reference>
<dbReference type="EMBL" id="ML014387">
    <property type="protein sequence ID" value="RKO98641.1"/>
    <property type="molecule type" value="Genomic_DNA"/>
</dbReference>
<dbReference type="InterPro" id="IPR016005">
    <property type="entry name" value="Erg8"/>
</dbReference>
<dbReference type="InterPro" id="IPR020568">
    <property type="entry name" value="Ribosomal_Su5_D2-typ_SF"/>
</dbReference>